<accession>A0A933LQD6</accession>
<dbReference type="Proteomes" id="UP000772181">
    <property type="component" value="Unassembled WGS sequence"/>
</dbReference>
<sequence>MYSPMLSDDLIEKLYRIKEATKIPMTKLLDGIVRDALEDVEVEVYGGKKTEAYRLQVRGGKTATWLHNGKQKGGDPQQEMVAK</sequence>
<name>A0A933LQD6_UNCTE</name>
<evidence type="ECO:0000313" key="1">
    <source>
        <dbReference type="EMBL" id="MBI4595216.1"/>
    </source>
</evidence>
<protein>
    <submittedName>
        <fullName evidence="1">Uncharacterized protein</fullName>
    </submittedName>
</protein>
<dbReference type="EMBL" id="JACQWF010000115">
    <property type="protein sequence ID" value="MBI4595216.1"/>
    <property type="molecule type" value="Genomic_DNA"/>
</dbReference>
<dbReference type="AlphaFoldDB" id="A0A933LQD6"/>
<evidence type="ECO:0000313" key="2">
    <source>
        <dbReference type="Proteomes" id="UP000772181"/>
    </source>
</evidence>
<reference evidence="1" key="1">
    <citation type="submission" date="2020-07" db="EMBL/GenBank/DDBJ databases">
        <title>Huge and variable diversity of episymbiotic CPR bacteria and DPANN archaea in groundwater ecosystems.</title>
        <authorList>
            <person name="He C.Y."/>
            <person name="Keren R."/>
            <person name="Whittaker M."/>
            <person name="Farag I.F."/>
            <person name="Doudna J."/>
            <person name="Cate J.H.D."/>
            <person name="Banfield J.F."/>
        </authorList>
    </citation>
    <scope>NUCLEOTIDE SEQUENCE</scope>
    <source>
        <strain evidence="1">NC_groundwater_1482_Ag_S-0.65um_47_24</strain>
    </source>
</reference>
<comment type="caution">
    <text evidence="1">The sequence shown here is derived from an EMBL/GenBank/DDBJ whole genome shotgun (WGS) entry which is preliminary data.</text>
</comment>
<gene>
    <name evidence="1" type="ORF">HY730_02435</name>
</gene>
<organism evidence="1 2">
    <name type="scientific">Tectimicrobiota bacterium</name>
    <dbReference type="NCBI Taxonomy" id="2528274"/>
    <lineage>
        <taxon>Bacteria</taxon>
        <taxon>Pseudomonadati</taxon>
        <taxon>Nitrospinota/Tectimicrobiota group</taxon>
        <taxon>Candidatus Tectimicrobiota</taxon>
    </lineage>
</organism>
<proteinExistence type="predicted"/>